<dbReference type="PANTHER" id="PTHR13774">
    <property type="entry name" value="PHENAZINE BIOSYNTHESIS PROTEIN"/>
    <property type="match status" value="1"/>
</dbReference>
<proteinExistence type="inferred from homology"/>
<dbReference type="RefSeq" id="WP_307479615.1">
    <property type="nucleotide sequence ID" value="NZ_JAUSUB010000040.1"/>
</dbReference>
<evidence type="ECO:0000313" key="3">
    <source>
        <dbReference type="EMBL" id="MDQ0273465.1"/>
    </source>
</evidence>
<name>A0ABU0AR00_9BACI</name>
<sequence length="263" mass="29307">MAHQIFLINAFTREKFKGNPAAVILMSNKRSDDWMQSLANEINQPITAFVTQTEQNRYNLRWFTPIEEIDLCGHGTLGAAHILWSEGLTATTSPIIFETQSGTLQTERSAEQIILRFPIKQTKNIEVTDYLEAVVDSPIVNAAWAEDRYILELEDAKTIHNVTPCLEAIRKLDGPGVILTSRGSNQYDFVSRYFAPKIGINEDFVTGSAHCALASYWGKVLAKKQFTAFQDSARGGEIHLKIAGENVELIGDCLTLISGQMIN</sequence>
<dbReference type="NCBIfam" id="TIGR00654">
    <property type="entry name" value="PhzF_family"/>
    <property type="match status" value="1"/>
</dbReference>
<dbReference type="Gene3D" id="3.10.310.10">
    <property type="entry name" value="Diaminopimelate Epimerase, Chain A, domain 1"/>
    <property type="match status" value="2"/>
</dbReference>
<dbReference type="EMBL" id="JAUSUB010000040">
    <property type="protein sequence ID" value="MDQ0273465.1"/>
    <property type="molecule type" value="Genomic_DNA"/>
</dbReference>
<accession>A0ABU0AR00</accession>
<evidence type="ECO:0000256" key="1">
    <source>
        <dbReference type="ARBA" id="ARBA00008270"/>
    </source>
</evidence>
<gene>
    <name evidence="3" type="ORF">J2S17_005397</name>
</gene>
<dbReference type="Pfam" id="PF02567">
    <property type="entry name" value="PhzC-PhzF"/>
    <property type="match status" value="1"/>
</dbReference>
<evidence type="ECO:0000313" key="4">
    <source>
        <dbReference type="Proteomes" id="UP001238088"/>
    </source>
</evidence>
<dbReference type="PANTHER" id="PTHR13774:SF17">
    <property type="entry name" value="PHENAZINE BIOSYNTHESIS-LIKE DOMAIN-CONTAINING PROTEIN"/>
    <property type="match status" value="1"/>
</dbReference>
<reference evidence="3 4" key="1">
    <citation type="submission" date="2023-07" db="EMBL/GenBank/DDBJ databases">
        <title>Genomic Encyclopedia of Type Strains, Phase IV (KMG-IV): sequencing the most valuable type-strain genomes for metagenomic binning, comparative biology and taxonomic classification.</title>
        <authorList>
            <person name="Goeker M."/>
        </authorList>
    </citation>
    <scope>NUCLEOTIDE SEQUENCE [LARGE SCALE GENOMIC DNA]</scope>
    <source>
        <strain evidence="3 4">DSM 23494</strain>
    </source>
</reference>
<comment type="caution">
    <text evidence="3">The sequence shown here is derived from an EMBL/GenBank/DDBJ whole genome shotgun (WGS) entry which is preliminary data.</text>
</comment>
<dbReference type="Proteomes" id="UP001238088">
    <property type="component" value="Unassembled WGS sequence"/>
</dbReference>
<keyword evidence="2" id="KW-0413">Isomerase</keyword>
<protein>
    <submittedName>
        <fullName evidence="3">PhzF family phenazine biosynthesis protein</fullName>
    </submittedName>
</protein>
<keyword evidence="4" id="KW-1185">Reference proteome</keyword>
<evidence type="ECO:0000256" key="2">
    <source>
        <dbReference type="ARBA" id="ARBA00023235"/>
    </source>
</evidence>
<dbReference type="InterPro" id="IPR003719">
    <property type="entry name" value="Phenazine_PhzF-like"/>
</dbReference>
<dbReference type="PIRSF" id="PIRSF016184">
    <property type="entry name" value="PhzC_PhzF"/>
    <property type="match status" value="1"/>
</dbReference>
<comment type="similarity">
    <text evidence="1">Belongs to the PhzF family.</text>
</comment>
<organism evidence="3 4">
    <name type="scientific">Cytobacillus purgationiresistens</name>
    <dbReference type="NCBI Taxonomy" id="863449"/>
    <lineage>
        <taxon>Bacteria</taxon>
        <taxon>Bacillati</taxon>
        <taxon>Bacillota</taxon>
        <taxon>Bacilli</taxon>
        <taxon>Bacillales</taxon>
        <taxon>Bacillaceae</taxon>
        <taxon>Cytobacillus</taxon>
    </lineage>
</organism>
<dbReference type="SUPFAM" id="SSF54506">
    <property type="entry name" value="Diaminopimelate epimerase-like"/>
    <property type="match status" value="1"/>
</dbReference>